<feature type="transmembrane region" description="Helical" evidence="6">
    <location>
        <begin position="85"/>
        <end position="107"/>
    </location>
</feature>
<comment type="subcellular location">
    <subcellularLocation>
        <location evidence="1">Cell membrane</location>
        <topology evidence="1">Multi-pass membrane protein</topology>
    </subcellularLocation>
</comment>
<feature type="transmembrane region" description="Helical" evidence="6">
    <location>
        <begin position="476"/>
        <end position="500"/>
    </location>
</feature>
<dbReference type="Pfam" id="PF01943">
    <property type="entry name" value="Polysacc_synt"/>
    <property type="match status" value="1"/>
</dbReference>
<dbReference type="PANTHER" id="PTHR30250:SF21">
    <property type="entry name" value="LIPID II FLIPPASE MURJ"/>
    <property type="match status" value="1"/>
</dbReference>
<feature type="transmembrane region" description="Helical" evidence="6">
    <location>
        <begin position="446"/>
        <end position="464"/>
    </location>
</feature>
<organism evidence="7 8">
    <name type="scientific">Candidatus Avoscillospira avicola</name>
    <dbReference type="NCBI Taxonomy" id="2840706"/>
    <lineage>
        <taxon>Bacteria</taxon>
        <taxon>Bacillati</taxon>
        <taxon>Bacillota</taxon>
        <taxon>Clostridia</taxon>
        <taxon>Eubacteriales</taxon>
        <taxon>Oscillospiraceae</taxon>
        <taxon>Oscillospiraceae incertae sedis</taxon>
        <taxon>Candidatus Avoscillospira</taxon>
    </lineage>
</organism>
<keyword evidence="2" id="KW-1003">Cell membrane</keyword>
<reference evidence="7" key="1">
    <citation type="submission" date="2020-10" db="EMBL/GenBank/DDBJ databases">
        <authorList>
            <person name="Gilroy R."/>
        </authorList>
    </citation>
    <scope>NUCLEOTIDE SEQUENCE</scope>
    <source>
        <strain evidence="7">ChiBcec15-4380</strain>
    </source>
</reference>
<dbReference type="InterPro" id="IPR002797">
    <property type="entry name" value="Polysacc_synth"/>
</dbReference>
<evidence type="ECO:0000256" key="5">
    <source>
        <dbReference type="ARBA" id="ARBA00023136"/>
    </source>
</evidence>
<name>A0A9D1DGS9_9FIRM</name>
<keyword evidence="4 6" id="KW-1133">Transmembrane helix</keyword>
<evidence type="ECO:0000256" key="2">
    <source>
        <dbReference type="ARBA" id="ARBA00022475"/>
    </source>
</evidence>
<comment type="caution">
    <text evidence="7">The sequence shown here is derived from an EMBL/GenBank/DDBJ whole genome shotgun (WGS) entry which is preliminary data.</text>
</comment>
<reference evidence="7" key="2">
    <citation type="journal article" date="2021" name="PeerJ">
        <title>Extensive microbial diversity within the chicken gut microbiome revealed by metagenomics and culture.</title>
        <authorList>
            <person name="Gilroy R."/>
            <person name="Ravi A."/>
            <person name="Getino M."/>
            <person name="Pursley I."/>
            <person name="Horton D.L."/>
            <person name="Alikhan N.F."/>
            <person name="Baker D."/>
            <person name="Gharbi K."/>
            <person name="Hall N."/>
            <person name="Watson M."/>
            <person name="Adriaenssens E.M."/>
            <person name="Foster-Nyarko E."/>
            <person name="Jarju S."/>
            <person name="Secka A."/>
            <person name="Antonio M."/>
            <person name="Oren A."/>
            <person name="Chaudhuri R.R."/>
            <person name="La Ragione R."/>
            <person name="Hildebrand F."/>
            <person name="Pallen M.J."/>
        </authorList>
    </citation>
    <scope>NUCLEOTIDE SEQUENCE</scope>
    <source>
        <strain evidence="7">ChiBcec15-4380</strain>
    </source>
</reference>
<feature type="transmembrane region" description="Helical" evidence="6">
    <location>
        <begin position="181"/>
        <end position="208"/>
    </location>
</feature>
<feature type="transmembrane region" description="Helical" evidence="6">
    <location>
        <begin position="38"/>
        <end position="64"/>
    </location>
</feature>
<dbReference type="InterPro" id="IPR050833">
    <property type="entry name" value="Poly_Biosynth_Transport"/>
</dbReference>
<proteinExistence type="predicted"/>
<gene>
    <name evidence="7" type="ORF">IAA53_03485</name>
</gene>
<evidence type="ECO:0000256" key="4">
    <source>
        <dbReference type="ARBA" id="ARBA00022989"/>
    </source>
</evidence>
<evidence type="ECO:0000256" key="3">
    <source>
        <dbReference type="ARBA" id="ARBA00022692"/>
    </source>
</evidence>
<feature type="transmembrane region" description="Helical" evidence="6">
    <location>
        <begin position="322"/>
        <end position="345"/>
    </location>
</feature>
<evidence type="ECO:0000256" key="1">
    <source>
        <dbReference type="ARBA" id="ARBA00004651"/>
    </source>
</evidence>
<feature type="transmembrane region" description="Helical" evidence="6">
    <location>
        <begin position="412"/>
        <end position="434"/>
    </location>
</feature>
<keyword evidence="5 6" id="KW-0472">Membrane</keyword>
<evidence type="ECO:0000313" key="7">
    <source>
        <dbReference type="EMBL" id="HIR50336.1"/>
    </source>
</evidence>
<evidence type="ECO:0000256" key="6">
    <source>
        <dbReference type="SAM" id="Phobius"/>
    </source>
</evidence>
<feature type="transmembrane region" description="Helical" evidence="6">
    <location>
        <begin position="12"/>
        <end position="32"/>
    </location>
</feature>
<dbReference type="PANTHER" id="PTHR30250">
    <property type="entry name" value="PST FAMILY PREDICTED COLANIC ACID TRANSPORTER"/>
    <property type="match status" value="1"/>
</dbReference>
<evidence type="ECO:0000313" key="8">
    <source>
        <dbReference type="Proteomes" id="UP000824239"/>
    </source>
</evidence>
<dbReference type="AlphaFoldDB" id="A0A9D1DGS9"/>
<sequence length="510" mass="53834">MGTAPTIAQNVGLLTAANLLMRGVSMLFQIYLTAQVGAAGVGLLQLIMTVNLFALTLGTSGLKVAALYLSAEEYGLGRYGGVRRAMFWCLSVGLLLSGLVGAGMAAGAEYLAATWVKDLRAVASLRLLGLTLPLNCLSMILAGGFTACGQVRRLVAVEIGDKLATVGLTVLLLSRGVAGDLAHACAAIVAGNAVGAAGSVAVLFGMLLRWLRNMERSADAEAPGGQMGRRMLGVAVPVALNDYLRSGLGTLEQFLIPWGLARSGGSHTQAMADYGTIHGMVFPLLMFPCTVLYAVADVLVPELARCRATQNRRRAARLVSRCLGLGCLYAAAVAGFFYVLALPLGQLLYQSGDAGRYMRLFAPTALMLYLDCIVDGMHKGLGQQVYCVRVNTFTSVLDVGLLFLLLPRFGIAGYYVSFLISHAVNFYLSIRRLWQETGAGIPWRQVWPGLAAVAAASAAVYWLVPSASRWDSVFVAAGVYLGLLALAGLLGGGALTELLPRGTMKKKSGR</sequence>
<protein>
    <submittedName>
        <fullName evidence="7">Polysaccharide biosynthesis C-terminal domain-containing protein</fullName>
    </submittedName>
</protein>
<dbReference type="Proteomes" id="UP000824239">
    <property type="component" value="Unassembled WGS sequence"/>
</dbReference>
<dbReference type="EMBL" id="DVHE01000024">
    <property type="protein sequence ID" value="HIR50336.1"/>
    <property type="molecule type" value="Genomic_DNA"/>
</dbReference>
<feature type="transmembrane region" description="Helical" evidence="6">
    <location>
        <begin position="127"/>
        <end position="147"/>
    </location>
</feature>
<keyword evidence="3 6" id="KW-0812">Transmembrane</keyword>
<dbReference type="GO" id="GO:0005886">
    <property type="term" value="C:plasma membrane"/>
    <property type="evidence" value="ECO:0007669"/>
    <property type="project" value="UniProtKB-SubCell"/>
</dbReference>
<accession>A0A9D1DGS9</accession>